<sequence length="265" mass="29634">MQIFHWFFKVAPSPSNKETSNDQEAISKDIILFEYRRSKSNKKFKPFTFICTREVAEACFYSSIYLNRVGSSERRQRSVYPKKMKKGEVAKGLAGHKAADSATTHAGCKVLPLSEVAMSSSATTTSNDQSNTAGKKKDKIKENKTKAISRMKELLRWAAAAKSEKGVKAFSKKVLHFRNRGNLKAVPDYDQLSNESPKISFRWEVDSCSTTSSVYSGISMASSSRNYQSCNIASLNSTPLYDMNISAPRKGNWITTDSEFVVLEL</sequence>
<keyword evidence="3" id="KW-1185">Reference proteome</keyword>
<evidence type="ECO:0000313" key="2">
    <source>
        <dbReference type="EMBL" id="GKU86124.1"/>
    </source>
</evidence>
<accession>A0AAV5HLS9</accession>
<dbReference type="Proteomes" id="UP001054252">
    <property type="component" value="Unassembled WGS sequence"/>
</dbReference>
<protein>
    <submittedName>
        <fullName evidence="2">Uncharacterized protein</fullName>
    </submittedName>
</protein>
<dbReference type="EMBL" id="BPVZ01000001">
    <property type="protein sequence ID" value="GKU86124.1"/>
    <property type="molecule type" value="Genomic_DNA"/>
</dbReference>
<evidence type="ECO:0000256" key="1">
    <source>
        <dbReference type="SAM" id="MobiDB-lite"/>
    </source>
</evidence>
<dbReference type="PANTHER" id="PTHR36038:SF3">
    <property type="entry name" value="OVATE FAMILY PROTEIN"/>
    <property type="match status" value="1"/>
</dbReference>
<dbReference type="PANTHER" id="PTHR36038">
    <property type="entry name" value="OS06G0102750 PROTEIN"/>
    <property type="match status" value="1"/>
</dbReference>
<reference evidence="2 3" key="1">
    <citation type="journal article" date="2021" name="Commun. Biol.">
        <title>The genome of Shorea leprosula (Dipterocarpaceae) highlights the ecological relevance of drought in aseasonal tropical rainforests.</title>
        <authorList>
            <person name="Ng K.K.S."/>
            <person name="Kobayashi M.J."/>
            <person name="Fawcett J.A."/>
            <person name="Hatakeyama M."/>
            <person name="Paape T."/>
            <person name="Ng C.H."/>
            <person name="Ang C.C."/>
            <person name="Tnah L.H."/>
            <person name="Lee C.T."/>
            <person name="Nishiyama T."/>
            <person name="Sese J."/>
            <person name="O'Brien M.J."/>
            <person name="Copetti D."/>
            <person name="Mohd Noor M.I."/>
            <person name="Ong R.C."/>
            <person name="Putra M."/>
            <person name="Sireger I.Z."/>
            <person name="Indrioko S."/>
            <person name="Kosugi Y."/>
            <person name="Izuno A."/>
            <person name="Isagi Y."/>
            <person name="Lee S.L."/>
            <person name="Shimizu K.K."/>
        </authorList>
    </citation>
    <scope>NUCLEOTIDE SEQUENCE [LARGE SCALE GENOMIC DNA]</scope>
    <source>
        <strain evidence="2">214</strain>
    </source>
</reference>
<feature type="region of interest" description="Disordered" evidence="1">
    <location>
        <begin position="120"/>
        <end position="142"/>
    </location>
</feature>
<feature type="compositionally biased region" description="Polar residues" evidence="1">
    <location>
        <begin position="120"/>
        <end position="133"/>
    </location>
</feature>
<organism evidence="2 3">
    <name type="scientific">Rubroshorea leprosula</name>
    <dbReference type="NCBI Taxonomy" id="152421"/>
    <lineage>
        <taxon>Eukaryota</taxon>
        <taxon>Viridiplantae</taxon>
        <taxon>Streptophyta</taxon>
        <taxon>Embryophyta</taxon>
        <taxon>Tracheophyta</taxon>
        <taxon>Spermatophyta</taxon>
        <taxon>Magnoliopsida</taxon>
        <taxon>eudicotyledons</taxon>
        <taxon>Gunneridae</taxon>
        <taxon>Pentapetalae</taxon>
        <taxon>rosids</taxon>
        <taxon>malvids</taxon>
        <taxon>Malvales</taxon>
        <taxon>Dipterocarpaceae</taxon>
        <taxon>Rubroshorea</taxon>
    </lineage>
</organism>
<proteinExistence type="predicted"/>
<name>A0AAV5HLS9_9ROSI</name>
<evidence type="ECO:0000313" key="3">
    <source>
        <dbReference type="Proteomes" id="UP001054252"/>
    </source>
</evidence>
<dbReference type="AlphaFoldDB" id="A0AAV5HLS9"/>
<comment type="caution">
    <text evidence="2">The sequence shown here is derived from an EMBL/GenBank/DDBJ whole genome shotgun (WGS) entry which is preliminary data.</text>
</comment>
<gene>
    <name evidence="2" type="ORF">SLEP1_g691</name>
</gene>